<evidence type="ECO:0000313" key="2">
    <source>
        <dbReference type="Proteomes" id="UP000094336"/>
    </source>
</evidence>
<dbReference type="RefSeq" id="XP_018988196.1">
    <property type="nucleotide sequence ID" value="XM_019127614.1"/>
</dbReference>
<gene>
    <name evidence="1" type="ORF">BABINDRAFT_159366</name>
</gene>
<dbReference type="GeneID" id="30145467"/>
<keyword evidence="2" id="KW-1185">Reference proteome</keyword>
<sequence length="126" mass="14055">MTNKCFAITKLIAFVVSSARKNSHVEKISPLEIPFLVSPYPPVTPLQHPESFDRHGGAMLTAWASYGIRFVFIMALPYQWSCPHSPKSSIDSTEGMRFGASPYARWYSRLVSAVEPKTGLTYSISI</sequence>
<protein>
    <submittedName>
        <fullName evidence="1">Uncharacterized protein</fullName>
    </submittedName>
</protein>
<dbReference type="EMBL" id="KV454426">
    <property type="protein sequence ID" value="ODQ82868.1"/>
    <property type="molecule type" value="Genomic_DNA"/>
</dbReference>
<organism evidence="1 2">
    <name type="scientific">Babjeviella inositovora NRRL Y-12698</name>
    <dbReference type="NCBI Taxonomy" id="984486"/>
    <lineage>
        <taxon>Eukaryota</taxon>
        <taxon>Fungi</taxon>
        <taxon>Dikarya</taxon>
        <taxon>Ascomycota</taxon>
        <taxon>Saccharomycotina</taxon>
        <taxon>Pichiomycetes</taxon>
        <taxon>Serinales incertae sedis</taxon>
        <taxon>Babjeviella</taxon>
    </lineage>
</organism>
<dbReference type="Proteomes" id="UP000094336">
    <property type="component" value="Unassembled WGS sequence"/>
</dbReference>
<accession>A0A1E3QZ07</accession>
<reference evidence="2" key="1">
    <citation type="submission" date="2016-05" db="EMBL/GenBank/DDBJ databases">
        <title>Comparative genomics of biotechnologically important yeasts.</title>
        <authorList>
            <consortium name="DOE Joint Genome Institute"/>
            <person name="Riley R."/>
            <person name="Haridas S."/>
            <person name="Wolfe K.H."/>
            <person name="Lopes M.R."/>
            <person name="Hittinger C.T."/>
            <person name="Goker M."/>
            <person name="Salamov A."/>
            <person name="Wisecaver J."/>
            <person name="Long T.M."/>
            <person name="Aerts A.L."/>
            <person name="Barry K."/>
            <person name="Choi C."/>
            <person name="Clum A."/>
            <person name="Coughlan A.Y."/>
            <person name="Deshpande S."/>
            <person name="Douglass A.P."/>
            <person name="Hanson S.J."/>
            <person name="Klenk H.-P."/>
            <person name="Labutti K."/>
            <person name="Lapidus A."/>
            <person name="Lindquist E."/>
            <person name="Lipzen A."/>
            <person name="Meier-Kolthoff J.P."/>
            <person name="Ohm R.A."/>
            <person name="Otillar R.P."/>
            <person name="Pangilinan J."/>
            <person name="Peng Y."/>
            <person name="Rokas A."/>
            <person name="Rosa C.A."/>
            <person name="Scheuner C."/>
            <person name="Sibirny A.A."/>
            <person name="Slot J.C."/>
            <person name="Stielow J.B."/>
            <person name="Sun H."/>
            <person name="Kurtzman C.P."/>
            <person name="Blackwell M."/>
            <person name="Grigoriev I.V."/>
            <person name="Jeffries T.W."/>
        </authorList>
    </citation>
    <scope>NUCLEOTIDE SEQUENCE [LARGE SCALE GENOMIC DNA]</scope>
    <source>
        <strain evidence="2">NRRL Y-12698</strain>
    </source>
</reference>
<proteinExistence type="predicted"/>
<name>A0A1E3QZ07_9ASCO</name>
<evidence type="ECO:0000313" key="1">
    <source>
        <dbReference type="EMBL" id="ODQ82868.1"/>
    </source>
</evidence>
<dbReference type="AlphaFoldDB" id="A0A1E3QZ07"/>